<feature type="transmembrane region" description="Helical" evidence="2">
    <location>
        <begin position="12"/>
        <end position="35"/>
    </location>
</feature>
<keyword evidence="4" id="KW-1185">Reference proteome</keyword>
<proteinExistence type="predicted"/>
<dbReference type="AlphaFoldDB" id="M1Y070"/>
<reference evidence="3 4" key="1">
    <citation type="journal article" date="2013" name="Genome Announc.">
        <title>Genome of the haloarchaeon Natronomonas moolapensis, a neutrophilic member of a previously haloalkaliphilic genus.</title>
        <authorList>
            <person name="Dyall-Smith M.L."/>
            <person name="Pfeiffer F."/>
            <person name="Oberwinkler T."/>
            <person name="Klee K."/>
            <person name="Rampp M."/>
            <person name="Palm P."/>
            <person name="Gross K."/>
            <person name="Schuster S.C."/>
            <person name="Oesterhelt D."/>
        </authorList>
    </citation>
    <scope>NUCLEOTIDE SEQUENCE [LARGE SCALE GENOMIC DNA]</scope>
    <source>
        <strain evidence="4">DSM 18674 / JCM 14361 / 8.8.11</strain>
    </source>
</reference>
<dbReference type="eggNOG" id="arCOG02542">
    <property type="taxonomic scope" value="Archaea"/>
</dbReference>
<dbReference type="KEGG" id="nmo:Nmlp_1644"/>
<dbReference type="Proteomes" id="UP000011867">
    <property type="component" value="Chromosome"/>
</dbReference>
<evidence type="ECO:0000256" key="2">
    <source>
        <dbReference type="SAM" id="Phobius"/>
    </source>
</evidence>
<feature type="region of interest" description="Disordered" evidence="1">
    <location>
        <begin position="328"/>
        <end position="355"/>
    </location>
</feature>
<keyword evidence="2" id="KW-1133">Transmembrane helix</keyword>
<evidence type="ECO:0000313" key="4">
    <source>
        <dbReference type="Proteomes" id="UP000011867"/>
    </source>
</evidence>
<feature type="region of interest" description="Disordered" evidence="1">
    <location>
        <begin position="150"/>
        <end position="200"/>
    </location>
</feature>
<accession>M1Y070</accession>
<feature type="compositionally biased region" description="Polar residues" evidence="1">
    <location>
        <begin position="329"/>
        <end position="351"/>
    </location>
</feature>
<protein>
    <submittedName>
        <fullName evidence="3">Uncharacterized protein</fullName>
    </submittedName>
</protein>
<evidence type="ECO:0000256" key="1">
    <source>
        <dbReference type="SAM" id="MobiDB-lite"/>
    </source>
</evidence>
<feature type="transmembrane region" description="Helical" evidence="2">
    <location>
        <begin position="363"/>
        <end position="381"/>
    </location>
</feature>
<dbReference type="HOGENOM" id="CLU_707162_0_0_2"/>
<keyword evidence="2" id="KW-0472">Membrane</keyword>
<evidence type="ECO:0000313" key="3">
    <source>
        <dbReference type="EMBL" id="CCQ35839.1"/>
    </source>
</evidence>
<keyword evidence="2" id="KW-0812">Transmembrane</keyword>
<sequence length="390" mass="40291">MWGGRMTDWRPISVTSLGIIGVVAMLGLAGGVGAISTGTAQPIQQTDQPTVPASFYGEVLINGEPAPSGTTIEARIENDTRGTITVDPEGTYGGPAVGDQKLTVGGDVSDTGKEIAFYIDAEGFETGEANQTSTWEQGTITELNLTTTLVASSSNGGSSGSGGGSSLAEDGDGDDGGQNPSDTEIESERVELPAPDENGIQQVTVERTSVSQLSFFTGDNLEGSDTGRLSEVTVTESPATVEPAANTYAAVDIDTGDIDTSQVSGTVTMNIDVGDVSDDIDDLQMYRKATEDSGWHPLETTVAVGDGVYQVTGETPGYSTFAVAEAVEQGSSGETGTSNAGDEQSPNSTESLGEDESFLEDQAGLTITSGVLALVFSYLAVRITKQYTLR</sequence>
<dbReference type="EMBL" id="HF582854">
    <property type="protein sequence ID" value="CCQ35839.1"/>
    <property type="molecule type" value="Genomic_DNA"/>
</dbReference>
<organism evidence="3 4">
    <name type="scientific">Natronomonas moolapensis (strain DSM 18674 / CECT 7526 / JCM 14361 / 8.8.11)</name>
    <dbReference type="NCBI Taxonomy" id="268739"/>
    <lineage>
        <taxon>Archaea</taxon>
        <taxon>Methanobacteriati</taxon>
        <taxon>Methanobacteriota</taxon>
        <taxon>Stenosarchaea group</taxon>
        <taxon>Halobacteria</taxon>
        <taxon>Halobacteriales</taxon>
        <taxon>Natronomonadaceae</taxon>
        <taxon>Natronomonas</taxon>
    </lineage>
</organism>
<name>M1Y070_NATM8</name>
<gene>
    <name evidence="3" type="ordered locus">Nmlp_1644</name>
</gene>
<dbReference type="eggNOG" id="arCOG03606">
    <property type="taxonomic scope" value="Archaea"/>
</dbReference>